<protein>
    <submittedName>
        <fullName evidence="3">D-alanyl-D-alanine carboxypeptidase</fullName>
    </submittedName>
</protein>
<evidence type="ECO:0000313" key="4">
    <source>
        <dbReference type="Proteomes" id="UP000199501"/>
    </source>
</evidence>
<keyword evidence="3" id="KW-0378">Hydrolase</keyword>
<sequence>MRRLIPALALAAVVTGCVTPEQQRAAQSSAPPAESAVTSATAQSSASAASSVSSGPTSSPARVPASSRLPDPPAPAWVVGATPLPLRPDGFGKVLPTPPALAERSLPTRDLLPPPADGRYAATVSPVPDAVLARSTWQPRCPVGRADLRYLTMSFWGFDGRPHTGEMIVNARVADEVTRVFGQLFAARFPIEEMRVTALPELDLPPTGDGNNTTAFVCRPARNLTTWSAHASGLAIDVNPFCNPYVKGNLVLPELASAYVDRARRRPGMVFAGDVVVRAFGSIGWGWGGAWTSPVDIQHFTATGR</sequence>
<dbReference type="GO" id="GO:0004180">
    <property type="term" value="F:carboxypeptidase activity"/>
    <property type="evidence" value="ECO:0007669"/>
    <property type="project" value="UniProtKB-KW"/>
</dbReference>
<name>A0A1G6NGQ3_9PSEU</name>
<keyword evidence="3" id="KW-0121">Carboxypeptidase</keyword>
<dbReference type="STRING" id="1271860.SAMN05216174_103340"/>
<organism evidence="3 4">
    <name type="scientific">Actinokineospora iranica</name>
    <dbReference type="NCBI Taxonomy" id="1271860"/>
    <lineage>
        <taxon>Bacteria</taxon>
        <taxon>Bacillati</taxon>
        <taxon>Actinomycetota</taxon>
        <taxon>Actinomycetes</taxon>
        <taxon>Pseudonocardiales</taxon>
        <taxon>Pseudonocardiaceae</taxon>
        <taxon>Actinokineospora</taxon>
    </lineage>
</organism>
<gene>
    <name evidence="3" type="ORF">SAMN05216174_103340</name>
</gene>
<keyword evidence="3" id="KW-0645">Protease</keyword>
<dbReference type="SUPFAM" id="SSF55166">
    <property type="entry name" value="Hedgehog/DD-peptidase"/>
    <property type="match status" value="1"/>
</dbReference>
<reference evidence="4" key="1">
    <citation type="submission" date="2016-10" db="EMBL/GenBank/DDBJ databases">
        <authorList>
            <person name="Varghese N."/>
            <person name="Submissions S."/>
        </authorList>
    </citation>
    <scope>NUCLEOTIDE SEQUENCE [LARGE SCALE GENOMIC DNA]</scope>
    <source>
        <strain evidence="4">IBRC-M 10403</strain>
    </source>
</reference>
<feature type="domain" description="Peptidase M15C" evidence="2">
    <location>
        <begin position="225"/>
        <end position="301"/>
    </location>
</feature>
<dbReference type="PROSITE" id="PS51257">
    <property type="entry name" value="PROKAR_LIPOPROTEIN"/>
    <property type="match status" value="1"/>
</dbReference>
<feature type="compositionally biased region" description="Low complexity" evidence="1">
    <location>
        <begin position="25"/>
        <end position="61"/>
    </location>
</feature>
<dbReference type="InterPro" id="IPR009045">
    <property type="entry name" value="Zn_M74/Hedgehog-like"/>
</dbReference>
<evidence type="ECO:0000256" key="1">
    <source>
        <dbReference type="SAM" id="MobiDB-lite"/>
    </source>
</evidence>
<dbReference type="Proteomes" id="UP000199501">
    <property type="component" value="Unassembled WGS sequence"/>
</dbReference>
<evidence type="ECO:0000313" key="3">
    <source>
        <dbReference type="EMBL" id="SDC66604.1"/>
    </source>
</evidence>
<dbReference type="AlphaFoldDB" id="A0A1G6NGQ3"/>
<feature type="region of interest" description="Disordered" evidence="1">
    <location>
        <begin position="25"/>
        <end position="74"/>
    </location>
</feature>
<evidence type="ECO:0000259" key="2">
    <source>
        <dbReference type="Pfam" id="PF13539"/>
    </source>
</evidence>
<keyword evidence="4" id="KW-1185">Reference proteome</keyword>
<proteinExistence type="predicted"/>
<dbReference type="Pfam" id="PF13539">
    <property type="entry name" value="Peptidase_M15_4"/>
    <property type="match status" value="1"/>
</dbReference>
<dbReference type="InterPro" id="IPR039561">
    <property type="entry name" value="Peptidase_M15C"/>
</dbReference>
<accession>A0A1G6NGQ3</accession>
<dbReference type="Gene3D" id="3.30.1380.10">
    <property type="match status" value="1"/>
</dbReference>
<dbReference type="EMBL" id="FMZZ01000003">
    <property type="protein sequence ID" value="SDC66604.1"/>
    <property type="molecule type" value="Genomic_DNA"/>
</dbReference>